<dbReference type="Proteomes" id="UP000001727">
    <property type="component" value="Chromosome"/>
</dbReference>
<accession>B1VEC2</accession>
<dbReference type="Pfam" id="PF13472">
    <property type="entry name" value="Lipase_GDSL_2"/>
    <property type="match status" value="1"/>
</dbReference>
<dbReference type="AlphaFoldDB" id="B1VEC2"/>
<feature type="signal peptide" evidence="1">
    <location>
        <begin position="1"/>
        <end position="30"/>
    </location>
</feature>
<dbReference type="SUPFAM" id="SSF52266">
    <property type="entry name" value="SGNH hydrolase"/>
    <property type="match status" value="1"/>
</dbReference>
<reference evidence="3 4" key="1">
    <citation type="journal article" date="2008" name="J. Biotechnol.">
        <title>The lifestyle of Corynebacterium urealyticum derived from its complete genome sequence established by pyrosequencing.</title>
        <authorList>
            <person name="Tauch A."/>
            <person name="Trost E."/>
            <person name="Tilker A."/>
            <person name="Ludewig U."/>
            <person name="Schneiker S."/>
            <person name="Goesmann A."/>
            <person name="Arnold W."/>
            <person name="Bekel T."/>
            <person name="Brinkrolf K."/>
            <person name="Brune I."/>
            <person name="Goetker S."/>
            <person name="Kalinowski J."/>
            <person name="Kamp P.-B."/>
            <person name="Lobo F.P."/>
            <person name="Viehoever P."/>
            <person name="Weisshaar B."/>
            <person name="Soriano F."/>
            <person name="Droege M."/>
            <person name="Puehler A."/>
        </authorList>
    </citation>
    <scope>NUCLEOTIDE SEQUENCE [LARGE SCALE GENOMIC DNA]</scope>
    <source>
        <strain evidence="4">ATCC 43042 / DSM 7109</strain>
    </source>
</reference>
<sequence length="288" mass="30719">MLKKKKMSKMLAGLAAVVMAGSAVTATAPAADAAPRNVVLFGDSMWSNGTGTFPSQMAEFWQGPGKVTGNAPAEGRCKRGQVRVAASLQRQTGVKVEDYACNGAVAYAPSNGDNNLKRQVDQAIGQGKLNGSTRAVFMNIGILDNIKAPGPINIQTRNFVDGVRPQVQRIKRAAPNAKIAFVGYPHIVDKYGTGCWIQTHALQRVALTIPPVRMAQDAAQHWQREAAKAAGVGWIDMEGPTRANGTCAPANQRYVSGLVDNTSTPYNMTTHLTQVGNEGVARILSRHI</sequence>
<dbReference type="RefSeq" id="WP_012359417.1">
    <property type="nucleotide sequence ID" value="NC_010545.1"/>
</dbReference>
<dbReference type="InterPro" id="IPR013830">
    <property type="entry name" value="SGNH_hydro"/>
</dbReference>
<gene>
    <name evidence="3" type="ordered locus">cu0151</name>
</gene>
<protein>
    <submittedName>
        <fullName evidence="3">Putative secreted protein</fullName>
    </submittedName>
</protein>
<name>B1VEC2_CORU7</name>
<feature type="domain" description="SGNH hydrolase-type esterase" evidence="2">
    <location>
        <begin position="67"/>
        <end position="277"/>
    </location>
</feature>
<evidence type="ECO:0000259" key="2">
    <source>
        <dbReference type="Pfam" id="PF13472"/>
    </source>
</evidence>
<dbReference type="STRING" id="504474.cu0151"/>
<proteinExistence type="predicted"/>
<keyword evidence="4" id="KW-1185">Reference proteome</keyword>
<evidence type="ECO:0000313" key="4">
    <source>
        <dbReference type="Proteomes" id="UP000001727"/>
    </source>
</evidence>
<keyword evidence="1" id="KW-0732">Signal</keyword>
<dbReference type="Gene3D" id="3.40.50.1110">
    <property type="entry name" value="SGNH hydrolase"/>
    <property type="match status" value="2"/>
</dbReference>
<evidence type="ECO:0000313" key="3">
    <source>
        <dbReference type="EMBL" id="CAQ04111.1"/>
    </source>
</evidence>
<dbReference type="GeneID" id="60604951"/>
<dbReference type="HOGENOM" id="CLU_038449_2_1_11"/>
<dbReference type="InterPro" id="IPR036514">
    <property type="entry name" value="SGNH_hydro_sf"/>
</dbReference>
<dbReference type="eggNOG" id="COG2755">
    <property type="taxonomic scope" value="Bacteria"/>
</dbReference>
<organism evidence="3 4">
    <name type="scientific">Corynebacterium urealyticum (strain ATCC 43042 / DSM 7109)</name>
    <dbReference type="NCBI Taxonomy" id="504474"/>
    <lineage>
        <taxon>Bacteria</taxon>
        <taxon>Bacillati</taxon>
        <taxon>Actinomycetota</taxon>
        <taxon>Actinomycetes</taxon>
        <taxon>Mycobacteriales</taxon>
        <taxon>Corynebacteriaceae</taxon>
        <taxon>Corynebacterium</taxon>
    </lineage>
</organism>
<dbReference type="EMBL" id="AM942444">
    <property type="protein sequence ID" value="CAQ04111.1"/>
    <property type="molecule type" value="Genomic_DNA"/>
</dbReference>
<feature type="chain" id="PRO_5038542781" evidence="1">
    <location>
        <begin position="31"/>
        <end position="288"/>
    </location>
</feature>
<evidence type="ECO:0000256" key="1">
    <source>
        <dbReference type="SAM" id="SignalP"/>
    </source>
</evidence>
<dbReference type="KEGG" id="cur:cu0151"/>